<proteinExistence type="predicted"/>
<reference evidence="1 2" key="1">
    <citation type="submission" date="2021-07" db="EMBL/GenBank/DDBJ databases">
        <title>The Aristolochia fimbriata genome: insights into angiosperm evolution, floral development and chemical biosynthesis.</title>
        <authorList>
            <person name="Jiao Y."/>
        </authorList>
    </citation>
    <scope>NUCLEOTIDE SEQUENCE [LARGE SCALE GENOMIC DNA]</scope>
    <source>
        <strain evidence="1">IBCAS-2021</strain>
        <tissue evidence="1">Leaf</tissue>
    </source>
</reference>
<evidence type="ECO:0000313" key="1">
    <source>
        <dbReference type="EMBL" id="KAG9457915.1"/>
    </source>
</evidence>
<dbReference type="PANTHER" id="PTHR33052">
    <property type="entry name" value="DUF4228 DOMAIN PROTEIN-RELATED"/>
    <property type="match status" value="1"/>
</dbReference>
<dbReference type="Pfam" id="PF14009">
    <property type="entry name" value="PADRE"/>
    <property type="match status" value="1"/>
</dbReference>
<dbReference type="InterPro" id="IPR025322">
    <property type="entry name" value="PADRE_dom"/>
</dbReference>
<gene>
    <name evidence="1" type="ORF">H6P81_002423</name>
</gene>
<accession>A0AAV7FCL1</accession>
<organism evidence="1 2">
    <name type="scientific">Aristolochia fimbriata</name>
    <name type="common">White veined hardy Dutchman's pipe vine</name>
    <dbReference type="NCBI Taxonomy" id="158543"/>
    <lineage>
        <taxon>Eukaryota</taxon>
        <taxon>Viridiplantae</taxon>
        <taxon>Streptophyta</taxon>
        <taxon>Embryophyta</taxon>
        <taxon>Tracheophyta</taxon>
        <taxon>Spermatophyta</taxon>
        <taxon>Magnoliopsida</taxon>
        <taxon>Magnoliidae</taxon>
        <taxon>Piperales</taxon>
        <taxon>Aristolochiaceae</taxon>
        <taxon>Aristolochia</taxon>
    </lineage>
</organism>
<dbReference type="AlphaFoldDB" id="A0AAV7FCL1"/>
<dbReference type="Proteomes" id="UP000825729">
    <property type="component" value="Unassembled WGS sequence"/>
</dbReference>
<comment type="caution">
    <text evidence="1">The sequence shown here is derived from an EMBL/GenBank/DDBJ whole genome shotgun (WGS) entry which is preliminary data.</text>
</comment>
<dbReference type="EMBL" id="JAINDJ010000002">
    <property type="protein sequence ID" value="KAG9457915.1"/>
    <property type="molecule type" value="Genomic_DNA"/>
</dbReference>
<evidence type="ECO:0000313" key="2">
    <source>
        <dbReference type="Proteomes" id="UP000825729"/>
    </source>
</evidence>
<protein>
    <submittedName>
        <fullName evidence="1">Uncharacterized protein</fullName>
    </submittedName>
</protein>
<keyword evidence="2" id="KW-1185">Reference proteome</keyword>
<name>A0AAV7FCL1_ARIFI</name>
<sequence length="205" mass="23125">MGNYISRRTCDVAGKIILPDGTVQAFEPPVAAGELMLEHSHHFIVEYGSVIAGNKPSPLPSDQKLEPEKTYLMIPMKSGKVAKVSAIEAREILAKVQLVTGSEQFLTSLRILPRFARICSVGLLHKEKKKVGLRKETELETPEKGVWQELLAEEFEKRPEFLSRELSGKGWKPSLDTIKEKAIKQKVPHWLFQLKGRRNEDGKEI</sequence>